<evidence type="ECO:0000313" key="2">
    <source>
        <dbReference type="EMBL" id="RCV89971.1"/>
    </source>
</evidence>
<keyword evidence="3" id="KW-1185">Reference proteome</keyword>
<sequence>MSLRDGRLLTRSQRLIGWLILTLLASFSPLASAFHDGDDQPQHLDIYSSDDDEVQLFARVVPLTAEASEEFFAIVSGQGETERESQLTLYLDLLPSSLDGLSTGDVLAAAVTPPERLYHEPWQDTLWQPSAKERLAWDGLLHRVIALEEIDDGWQLRLERATLADAIEQGTLIIEAKTMIRSRNEMFGLEPHIYAEGDHYRKVGLHTAELHCTPGRFQVDTVERIVFPYGVEADIAYSAVLHLTYALTFDNGQVERVELNTDICQAGSLKVRVENEVDEEWLLWKERSRPTVFRVGWLPIVARAGAGLTYALETGAGFRQQEPVLLKHHLQRQTSWSQGDWRFDGPELTPPAVHVPDPSLYIDVETTSKLIPQLEIILYGLAGPYIQAPGSTTLGWHSNPSGPSLHANLTLQAGIQQTHPVISLCKQGDCEKILGSCEWQWDFSHHAFNDRKCE</sequence>
<organism evidence="2 3">
    <name type="scientific">Vreelandella rituensis</name>
    <dbReference type="NCBI Taxonomy" id="2282306"/>
    <lineage>
        <taxon>Bacteria</taxon>
        <taxon>Pseudomonadati</taxon>
        <taxon>Pseudomonadota</taxon>
        <taxon>Gammaproteobacteria</taxon>
        <taxon>Oceanospirillales</taxon>
        <taxon>Halomonadaceae</taxon>
        <taxon>Vreelandella</taxon>
    </lineage>
</organism>
<feature type="signal peptide" evidence="1">
    <location>
        <begin position="1"/>
        <end position="33"/>
    </location>
</feature>
<name>A0A368TZF8_9GAMM</name>
<evidence type="ECO:0000256" key="1">
    <source>
        <dbReference type="SAM" id="SignalP"/>
    </source>
</evidence>
<proteinExistence type="predicted"/>
<gene>
    <name evidence="2" type="ORF">DU506_12220</name>
</gene>
<dbReference type="EMBL" id="QPIJ01000028">
    <property type="protein sequence ID" value="RCV89971.1"/>
    <property type="molecule type" value="Genomic_DNA"/>
</dbReference>
<accession>A0A368TZF8</accession>
<reference evidence="2 3" key="1">
    <citation type="submission" date="2018-07" db="EMBL/GenBank/DDBJ databases">
        <title>Halomonas rutogse sp. nov., isolated from Lake TangqianCo on Tibetan Plateau.</title>
        <authorList>
            <person name="Lu H."/>
            <person name="Xing P."/>
            <person name="Wu Q."/>
        </authorList>
    </citation>
    <scope>NUCLEOTIDE SEQUENCE [LARGE SCALE GENOMIC DNA]</scope>
    <source>
        <strain evidence="2 3">TQ8S</strain>
    </source>
</reference>
<dbReference type="Proteomes" id="UP000253204">
    <property type="component" value="Unassembled WGS sequence"/>
</dbReference>
<protein>
    <submittedName>
        <fullName evidence="2">Uncharacterized protein</fullName>
    </submittedName>
</protein>
<feature type="chain" id="PRO_5016801634" evidence="1">
    <location>
        <begin position="34"/>
        <end position="454"/>
    </location>
</feature>
<keyword evidence="1" id="KW-0732">Signal</keyword>
<dbReference type="AlphaFoldDB" id="A0A368TZF8"/>
<comment type="caution">
    <text evidence="2">The sequence shown here is derived from an EMBL/GenBank/DDBJ whole genome shotgun (WGS) entry which is preliminary data.</text>
</comment>
<dbReference type="RefSeq" id="WP_114487191.1">
    <property type="nucleotide sequence ID" value="NZ_CBCSHM010000020.1"/>
</dbReference>
<evidence type="ECO:0000313" key="3">
    <source>
        <dbReference type="Proteomes" id="UP000253204"/>
    </source>
</evidence>